<evidence type="ECO:0000313" key="2">
    <source>
        <dbReference type="Proteomes" id="UP001165064"/>
    </source>
</evidence>
<protein>
    <submittedName>
        <fullName evidence="1">Unnamed protein product</fullName>
    </submittedName>
</protein>
<comment type="caution">
    <text evidence="1">The sequence shown here is derived from an EMBL/GenBank/DDBJ whole genome shotgun (WGS) entry which is preliminary data.</text>
</comment>
<name>A0ACB5SZ66_AMBMO</name>
<accession>A0ACB5SZ66</accession>
<proteinExistence type="predicted"/>
<reference evidence="1" key="1">
    <citation type="submission" date="2023-04" db="EMBL/GenBank/DDBJ databases">
        <title>Ambrosiozyma monospora NBRC 10751.</title>
        <authorList>
            <person name="Ichikawa N."/>
            <person name="Sato H."/>
            <person name="Tonouchi N."/>
        </authorList>
    </citation>
    <scope>NUCLEOTIDE SEQUENCE</scope>
    <source>
        <strain evidence="1">NBRC 10751</strain>
    </source>
</reference>
<organism evidence="1 2">
    <name type="scientific">Ambrosiozyma monospora</name>
    <name type="common">Yeast</name>
    <name type="synonym">Endomycopsis monosporus</name>
    <dbReference type="NCBI Taxonomy" id="43982"/>
    <lineage>
        <taxon>Eukaryota</taxon>
        <taxon>Fungi</taxon>
        <taxon>Dikarya</taxon>
        <taxon>Ascomycota</taxon>
        <taxon>Saccharomycotina</taxon>
        <taxon>Pichiomycetes</taxon>
        <taxon>Pichiales</taxon>
        <taxon>Pichiaceae</taxon>
        <taxon>Ambrosiozyma</taxon>
    </lineage>
</organism>
<dbReference type="EMBL" id="BSXS01001847">
    <property type="protein sequence ID" value="GME77432.1"/>
    <property type="molecule type" value="Genomic_DNA"/>
</dbReference>
<dbReference type="Proteomes" id="UP001165064">
    <property type="component" value="Unassembled WGS sequence"/>
</dbReference>
<sequence>MVLLHHHPLAKLPLVPLALLHSTSGDVSTPLYGSGSLTASSNSGDLTVPASDSLTISSGSGDVTTESYGSAPTYSRITVSSSIFASHSLSSGSVVSSPVSSPLAVSGGVLSSAVSTVSSSASSGVPSACDFNLVKLSSGFKATFYDYELDSKSAVEVESFYESGYQTYGVLTSVSGVTDVTIDSQESSKGSIEGTVYGQTVSISNFVVELTGYFRASTSGTYTFTLSNIDDGAGLFIGSAAFDCCESGTGSTASGSPLVFTYKPSDSSASTVSGSVYLESGSLYPIKIVYVNVHQKASLNVDVSVSGGEGITLGSNHTHPMRHHQQL</sequence>
<gene>
    <name evidence="1" type="ORF">Amon02_000303400</name>
</gene>
<keyword evidence="2" id="KW-1185">Reference proteome</keyword>
<evidence type="ECO:0000313" key="1">
    <source>
        <dbReference type="EMBL" id="GME77432.1"/>
    </source>
</evidence>